<dbReference type="PANTHER" id="PTHR10039">
    <property type="entry name" value="AMELOGENIN"/>
    <property type="match status" value="1"/>
</dbReference>
<dbReference type="InterPro" id="IPR056884">
    <property type="entry name" value="NPHP3-like_N"/>
</dbReference>
<gene>
    <name evidence="4" type="ORF">MIND_01264800</name>
</gene>
<sequence length="463" mass="52140">MSVVNVAGGTGGGGGLNGGHGGDGHGPQIYVTGDYTHIHGAANTEFQEDMYLINWISPINFFLRHQAISEIRKKNTGDWLLEHPEFVKWKSTTGSILWCTGIPGMGKTVLASKVVDYFSQLQQLDSEIGVAAVYLNFKETEIQTEKNLVAAIWRQLKINKDILQARDLYNSHREKGTHPSLSEIQKLVSSLSATFRIVYIVVDAMDEYQHGEYHPLLTQFLQFGGNVNLMIMSRPHLVLPSQYSMTMIALQANEEDIKSYVTAEIDQHQTLREFLSEDIDLREEVINKMIIKANGMFLMVQLHIQLLSTVLTVEALEQALDDLPDDLDIGYSRTIEHIKHQPAKQAELAMLALGWVSHARYPLTGSELQTALAMTTKTTQLPSSKQLVRIGYIIKICGGLIIQDKSSDIRLVHYTAQDFLEKIKYAPFSDMHIRITHILCIYLGLVPLTAQRNIDDYYLVQQK</sequence>
<proteinExistence type="predicted"/>
<dbReference type="Gene3D" id="3.40.50.300">
    <property type="entry name" value="P-loop containing nucleotide triphosphate hydrolases"/>
    <property type="match status" value="1"/>
</dbReference>
<dbReference type="EMBL" id="JACAZF010000013">
    <property type="protein sequence ID" value="KAF7291214.1"/>
    <property type="molecule type" value="Genomic_DNA"/>
</dbReference>
<keyword evidence="1" id="KW-0677">Repeat</keyword>
<evidence type="ECO:0000259" key="2">
    <source>
        <dbReference type="Pfam" id="PF22939"/>
    </source>
</evidence>
<dbReference type="InterPro" id="IPR027417">
    <property type="entry name" value="P-loop_NTPase"/>
</dbReference>
<reference evidence="4" key="1">
    <citation type="submission" date="2020-05" db="EMBL/GenBank/DDBJ databases">
        <title>Mycena genomes resolve the evolution of fungal bioluminescence.</title>
        <authorList>
            <person name="Tsai I.J."/>
        </authorList>
    </citation>
    <scope>NUCLEOTIDE SEQUENCE</scope>
    <source>
        <strain evidence="4">171206Taipei</strain>
    </source>
</reference>
<dbReference type="OrthoDB" id="448455at2759"/>
<evidence type="ECO:0000256" key="1">
    <source>
        <dbReference type="ARBA" id="ARBA00022737"/>
    </source>
</evidence>
<dbReference type="SUPFAM" id="SSF52540">
    <property type="entry name" value="P-loop containing nucleoside triphosphate hydrolases"/>
    <property type="match status" value="1"/>
</dbReference>
<feature type="domain" description="Nephrocystin 3-like N-terminal" evidence="3">
    <location>
        <begin position="75"/>
        <end position="234"/>
    </location>
</feature>
<dbReference type="Proteomes" id="UP000636479">
    <property type="component" value="Unassembled WGS sequence"/>
</dbReference>
<evidence type="ECO:0000313" key="4">
    <source>
        <dbReference type="EMBL" id="KAF7291214.1"/>
    </source>
</evidence>
<evidence type="ECO:0000259" key="3">
    <source>
        <dbReference type="Pfam" id="PF24883"/>
    </source>
</evidence>
<accession>A0A8H6S1J2</accession>
<dbReference type="RefSeq" id="XP_037214336.1">
    <property type="nucleotide sequence ID" value="XM_037369130.1"/>
</dbReference>
<name>A0A8H6S1J2_9AGAR</name>
<feature type="domain" description="GPI inositol-deacylase winged helix" evidence="2">
    <location>
        <begin position="343"/>
        <end position="421"/>
    </location>
</feature>
<organism evidence="4 5">
    <name type="scientific">Mycena indigotica</name>
    <dbReference type="NCBI Taxonomy" id="2126181"/>
    <lineage>
        <taxon>Eukaryota</taxon>
        <taxon>Fungi</taxon>
        <taxon>Dikarya</taxon>
        <taxon>Basidiomycota</taxon>
        <taxon>Agaricomycotina</taxon>
        <taxon>Agaricomycetes</taxon>
        <taxon>Agaricomycetidae</taxon>
        <taxon>Agaricales</taxon>
        <taxon>Marasmiineae</taxon>
        <taxon>Mycenaceae</taxon>
        <taxon>Mycena</taxon>
    </lineage>
</organism>
<dbReference type="AlphaFoldDB" id="A0A8H6S1J2"/>
<dbReference type="InterPro" id="IPR054471">
    <property type="entry name" value="GPIID_WHD"/>
</dbReference>
<comment type="caution">
    <text evidence="4">The sequence shown here is derived from an EMBL/GenBank/DDBJ whole genome shotgun (WGS) entry which is preliminary data.</text>
</comment>
<dbReference type="GeneID" id="59351646"/>
<protein>
    <submittedName>
        <fullName evidence="4">Ankyrin repeat-containing protein</fullName>
    </submittedName>
</protein>
<dbReference type="Pfam" id="PF22939">
    <property type="entry name" value="WHD_GPIID"/>
    <property type="match status" value="1"/>
</dbReference>
<dbReference type="Pfam" id="PF24883">
    <property type="entry name" value="NPHP3_N"/>
    <property type="match status" value="1"/>
</dbReference>
<dbReference type="PANTHER" id="PTHR10039:SF15">
    <property type="entry name" value="NACHT DOMAIN-CONTAINING PROTEIN"/>
    <property type="match status" value="1"/>
</dbReference>
<keyword evidence="5" id="KW-1185">Reference proteome</keyword>
<evidence type="ECO:0000313" key="5">
    <source>
        <dbReference type="Proteomes" id="UP000636479"/>
    </source>
</evidence>